<protein>
    <recommendedName>
        <fullName evidence="2">CCHC-type domain-containing protein</fullName>
    </recommendedName>
</protein>
<dbReference type="AlphaFoldDB" id="A0A8S2A374"/>
<dbReference type="EMBL" id="LR999453">
    <property type="protein sequence ID" value="CAE5983605.1"/>
    <property type="molecule type" value="Genomic_DNA"/>
</dbReference>
<keyword evidence="1" id="KW-0862">Zinc</keyword>
<dbReference type="Proteomes" id="UP000682877">
    <property type="component" value="Chromosome 3"/>
</dbReference>
<dbReference type="Gene3D" id="4.10.60.10">
    <property type="entry name" value="Zinc finger, CCHC-type"/>
    <property type="match status" value="1"/>
</dbReference>
<keyword evidence="1" id="KW-0863">Zinc-finger</keyword>
<name>A0A8S2A374_ARAAE</name>
<sequence length="188" mass="21469">MSRLCRGLDYSEDEEERVETPIHVIDLEEYEMVELEAEPEMTMWEDYHDDQVVSSDLWEPFCYICREMGHYTRECCFYHPYRDSANRCLTSDETGHYVSLCTTVRVGPSEEASQVFTSAPTTASTTTVFVDYWSRPGFPSPFKHLMAGSLMDDRNGIPSGNDPFRCKCSKMASTARELEPKAPPSQAS</sequence>
<gene>
    <name evidence="3" type="ORF">AARE701A_LOCUS8671</name>
</gene>
<evidence type="ECO:0000259" key="2">
    <source>
        <dbReference type="PROSITE" id="PS50158"/>
    </source>
</evidence>
<keyword evidence="4" id="KW-1185">Reference proteome</keyword>
<feature type="domain" description="CCHC-type" evidence="2">
    <location>
        <begin position="62"/>
        <end position="75"/>
    </location>
</feature>
<dbReference type="GO" id="GO:0008270">
    <property type="term" value="F:zinc ion binding"/>
    <property type="evidence" value="ECO:0007669"/>
    <property type="project" value="UniProtKB-KW"/>
</dbReference>
<dbReference type="GO" id="GO:0003676">
    <property type="term" value="F:nucleic acid binding"/>
    <property type="evidence" value="ECO:0007669"/>
    <property type="project" value="InterPro"/>
</dbReference>
<dbReference type="Pfam" id="PF00098">
    <property type="entry name" value="zf-CCHC"/>
    <property type="match status" value="1"/>
</dbReference>
<evidence type="ECO:0000256" key="1">
    <source>
        <dbReference type="PROSITE-ProRule" id="PRU00047"/>
    </source>
</evidence>
<evidence type="ECO:0000313" key="4">
    <source>
        <dbReference type="Proteomes" id="UP000682877"/>
    </source>
</evidence>
<evidence type="ECO:0000313" key="3">
    <source>
        <dbReference type="EMBL" id="CAE5983605.1"/>
    </source>
</evidence>
<dbReference type="InterPro" id="IPR036875">
    <property type="entry name" value="Znf_CCHC_sf"/>
</dbReference>
<dbReference type="PROSITE" id="PS50158">
    <property type="entry name" value="ZF_CCHC"/>
    <property type="match status" value="1"/>
</dbReference>
<dbReference type="InterPro" id="IPR001878">
    <property type="entry name" value="Znf_CCHC"/>
</dbReference>
<organism evidence="3 4">
    <name type="scientific">Arabidopsis arenosa</name>
    <name type="common">Sand rock-cress</name>
    <name type="synonym">Cardaminopsis arenosa</name>
    <dbReference type="NCBI Taxonomy" id="38785"/>
    <lineage>
        <taxon>Eukaryota</taxon>
        <taxon>Viridiplantae</taxon>
        <taxon>Streptophyta</taxon>
        <taxon>Embryophyta</taxon>
        <taxon>Tracheophyta</taxon>
        <taxon>Spermatophyta</taxon>
        <taxon>Magnoliopsida</taxon>
        <taxon>eudicotyledons</taxon>
        <taxon>Gunneridae</taxon>
        <taxon>Pentapetalae</taxon>
        <taxon>rosids</taxon>
        <taxon>malvids</taxon>
        <taxon>Brassicales</taxon>
        <taxon>Brassicaceae</taxon>
        <taxon>Camelineae</taxon>
        <taxon>Arabidopsis</taxon>
    </lineage>
</organism>
<reference evidence="3" key="1">
    <citation type="submission" date="2021-01" db="EMBL/GenBank/DDBJ databases">
        <authorList>
            <person name="Bezrukov I."/>
        </authorList>
    </citation>
    <scope>NUCLEOTIDE SEQUENCE</scope>
</reference>
<keyword evidence="1" id="KW-0479">Metal-binding</keyword>
<accession>A0A8S2A374</accession>
<dbReference type="SUPFAM" id="SSF57756">
    <property type="entry name" value="Retrovirus zinc finger-like domains"/>
    <property type="match status" value="1"/>
</dbReference>
<proteinExistence type="predicted"/>